<feature type="domain" description="MgtC/SapB/SrpB/YhiD N-terminal" evidence="8">
    <location>
        <begin position="12"/>
        <end position="137"/>
    </location>
</feature>
<keyword evidence="4 7" id="KW-0812">Transmembrane</keyword>
<comment type="caution">
    <text evidence="9">The sequence shown here is derived from an EMBL/GenBank/DDBJ whole genome shotgun (WGS) entry which is preliminary data.</text>
</comment>
<evidence type="ECO:0000256" key="3">
    <source>
        <dbReference type="ARBA" id="ARBA00022475"/>
    </source>
</evidence>
<protein>
    <recommendedName>
        <fullName evidence="8">MgtC/SapB/SrpB/YhiD N-terminal domain-containing protein</fullName>
    </recommendedName>
</protein>
<evidence type="ECO:0000256" key="7">
    <source>
        <dbReference type="SAM" id="Phobius"/>
    </source>
</evidence>
<dbReference type="InterPro" id="IPR003416">
    <property type="entry name" value="MgtC/SapB/SrpB/YhiD_fam"/>
</dbReference>
<comment type="similarity">
    <text evidence="2">Belongs to the MgtC/SapB family.</text>
</comment>
<dbReference type="GO" id="GO:0005886">
    <property type="term" value="C:plasma membrane"/>
    <property type="evidence" value="ECO:0007669"/>
    <property type="project" value="UniProtKB-SubCell"/>
</dbReference>
<reference evidence="9 10" key="1">
    <citation type="journal article" date="2016" name="Nat. Commun.">
        <title>Thousands of microbial genomes shed light on interconnected biogeochemical processes in an aquifer system.</title>
        <authorList>
            <person name="Anantharaman K."/>
            <person name="Brown C.T."/>
            <person name="Hug L.A."/>
            <person name="Sharon I."/>
            <person name="Castelle C.J."/>
            <person name="Probst A.J."/>
            <person name="Thomas B.C."/>
            <person name="Singh A."/>
            <person name="Wilkins M.J."/>
            <person name="Karaoz U."/>
            <person name="Brodie E.L."/>
            <person name="Williams K.H."/>
            <person name="Hubbard S.S."/>
            <person name="Banfield J.F."/>
        </authorList>
    </citation>
    <scope>NUCLEOTIDE SEQUENCE [LARGE SCALE GENOMIC DNA]</scope>
</reference>
<dbReference type="PANTHER" id="PTHR33778">
    <property type="entry name" value="PROTEIN MGTC"/>
    <property type="match status" value="1"/>
</dbReference>
<evidence type="ECO:0000256" key="4">
    <source>
        <dbReference type="ARBA" id="ARBA00022692"/>
    </source>
</evidence>
<comment type="subcellular location">
    <subcellularLocation>
        <location evidence="1">Cell membrane</location>
        <topology evidence="1">Multi-pass membrane protein</topology>
    </subcellularLocation>
</comment>
<dbReference type="PRINTS" id="PR01837">
    <property type="entry name" value="MGTCSAPBPROT"/>
</dbReference>
<name>A0A1F8F8P4_9BACT</name>
<dbReference type="Pfam" id="PF02308">
    <property type="entry name" value="MgtC"/>
    <property type="match status" value="1"/>
</dbReference>
<keyword evidence="6 7" id="KW-0472">Membrane</keyword>
<organism evidence="9 10">
    <name type="scientific">Candidatus Yanofskybacteria bacterium RIFCSPHIGHO2_02_FULL_41_11</name>
    <dbReference type="NCBI Taxonomy" id="1802675"/>
    <lineage>
        <taxon>Bacteria</taxon>
        <taxon>Candidatus Yanofskyibacteriota</taxon>
    </lineage>
</organism>
<dbReference type="PANTHER" id="PTHR33778:SF1">
    <property type="entry name" value="MAGNESIUM TRANSPORTER YHID-RELATED"/>
    <property type="match status" value="1"/>
</dbReference>
<feature type="transmembrane region" description="Helical" evidence="7">
    <location>
        <begin position="119"/>
        <end position="136"/>
    </location>
</feature>
<dbReference type="InterPro" id="IPR049177">
    <property type="entry name" value="MgtC_SapB_SrpB_YhiD_N"/>
</dbReference>
<evidence type="ECO:0000256" key="1">
    <source>
        <dbReference type="ARBA" id="ARBA00004651"/>
    </source>
</evidence>
<evidence type="ECO:0000256" key="6">
    <source>
        <dbReference type="ARBA" id="ARBA00023136"/>
    </source>
</evidence>
<accession>A0A1F8F8P4</accession>
<evidence type="ECO:0000259" key="8">
    <source>
        <dbReference type="Pfam" id="PF02308"/>
    </source>
</evidence>
<proteinExistence type="inferred from homology"/>
<gene>
    <name evidence="9" type="ORF">A3J46_02625</name>
</gene>
<feature type="transmembrane region" description="Helical" evidence="7">
    <location>
        <begin position="95"/>
        <end position="113"/>
    </location>
</feature>
<feature type="transmembrane region" description="Helical" evidence="7">
    <location>
        <begin position="67"/>
        <end position="86"/>
    </location>
</feature>
<dbReference type="AlphaFoldDB" id="A0A1F8F8P4"/>
<evidence type="ECO:0000313" key="10">
    <source>
        <dbReference type="Proteomes" id="UP000177167"/>
    </source>
</evidence>
<feature type="transmembrane region" description="Helical" evidence="7">
    <location>
        <begin position="36"/>
        <end position="55"/>
    </location>
</feature>
<evidence type="ECO:0000256" key="5">
    <source>
        <dbReference type="ARBA" id="ARBA00022989"/>
    </source>
</evidence>
<keyword evidence="3" id="KW-1003">Cell membrane</keyword>
<dbReference type="EMBL" id="MGJP01000050">
    <property type="protein sequence ID" value="OGN08930.1"/>
    <property type="molecule type" value="Genomic_DNA"/>
</dbReference>
<feature type="transmembrane region" description="Helical" evidence="7">
    <location>
        <begin position="6"/>
        <end position="24"/>
    </location>
</feature>
<sequence length="157" mass="16726">MAIMTPLIVKVVVAALLGSVVGFERELARKVAGIRTHALVCLASALFTAISVDAFKEHIGSVGYDPSRIISNIIVGIGFIGAGAILRHGSKVEGTTTAASLWAIAAIGVTVGVGLFKEAVIITAIIYAILQAVWFIEQKMRIRLSAIYKSEDEEFRN</sequence>
<dbReference type="Proteomes" id="UP000177167">
    <property type="component" value="Unassembled WGS sequence"/>
</dbReference>
<keyword evidence="5 7" id="KW-1133">Transmembrane helix</keyword>
<evidence type="ECO:0000313" key="9">
    <source>
        <dbReference type="EMBL" id="OGN08930.1"/>
    </source>
</evidence>
<evidence type="ECO:0000256" key="2">
    <source>
        <dbReference type="ARBA" id="ARBA00009298"/>
    </source>
</evidence>